<dbReference type="HOGENOM" id="CLU_164326_0_0_1"/>
<reference evidence="2" key="2">
    <citation type="submission" date="2018-05" db="EMBL/GenBank/DDBJ databases">
        <title>OpunRS2 (Oryza punctata Reference Sequence Version 2).</title>
        <authorList>
            <person name="Zhang J."/>
            <person name="Kudrna D."/>
            <person name="Lee S."/>
            <person name="Talag J."/>
            <person name="Welchert J."/>
            <person name="Wing R.A."/>
        </authorList>
    </citation>
    <scope>NUCLEOTIDE SEQUENCE [LARGE SCALE GENOMIC DNA]</scope>
</reference>
<dbReference type="EnsemblPlants" id="OPUNC07G00540.1">
    <property type="protein sequence ID" value="OPUNC07G00540.1"/>
    <property type="gene ID" value="OPUNC07G00540"/>
</dbReference>
<evidence type="ECO:0000313" key="2">
    <source>
        <dbReference type="EnsemblPlants" id="OPUNC07G00540.1"/>
    </source>
</evidence>
<protein>
    <submittedName>
        <fullName evidence="2">Uncharacterized protein</fullName>
    </submittedName>
</protein>
<feature type="region of interest" description="Disordered" evidence="1">
    <location>
        <begin position="17"/>
        <end position="39"/>
    </location>
</feature>
<dbReference type="Gramene" id="OPUNC07G00540.1">
    <property type="protein sequence ID" value="OPUNC07G00540.1"/>
    <property type="gene ID" value="OPUNC07G00540"/>
</dbReference>
<dbReference type="AlphaFoldDB" id="A0A0E0LG73"/>
<dbReference type="Proteomes" id="UP000026962">
    <property type="component" value="Chromosome 7"/>
</dbReference>
<evidence type="ECO:0000256" key="1">
    <source>
        <dbReference type="SAM" id="MobiDB-lite"/>
    </source>
</evidence>
<proteinExistence type="predicted"/>
<keyword evidence="3" id="KW-1185">Reference proteome</keyword>
<name>A0A0E0LG73_ORYPU</name>
<reference evidence="2" key="1">
    <citation type="submission" date="2015-04" db="UniProtKB">
        <authorList>
            <consortium name="EnsemblPlants"/>
        </authorList>
    </citation>
    <scope>IDENTIFICATION</scope>
</reference>
<organism evidence="2">
    <name type="scientific">Oryza punctata</name>
    <name type="common">Red rice</name>
    <dbReference type="NCBI Taxonomy" id="4537"/>
    <lineage>
        <taxon>Eukaryota</taxon>
        <taxon>Viridiplantae</taxon>
        <taxon>Streptophyta</taxon>
        <taxon>Embryophyta</taxon>
        <taxon>Tracheophyta</taxon>
        <taxon>Spermatophyta</taxon>
        <taxon>Magnoliopsida</taxon>
        <taxon>Liliopsida</taxon>
        <taxon>Poales</taxon>
        <taxon>Poaceae</taxon>
        <taxon>BOP clade</taxon>
        <taxon>Oryzoideae</taxon>
        <taxon>Oryzeae</taxon>
        <taxon>Oryzinae</taxon>
        <taxon>Oryza</taxon>
    </lineage>
</organism>
<sequence length="123" mass="13613">MALRSFAAGRAVRRDASSGHSFHAGRSLSESRRRPLFSPLNRHNHEVNALLEEIKETPINLVTEDTIIKTVHHSILARQQILVQNIVRSWVASAAAIAGYCWGYNRVDQCSGGVGSEPMKEHA</sequence>
<accession>A0A0E0LG73</accession>
<evidence type="ECO:0000313" key="3">
    <source>
        <dbReference type="Proteomes" id="UP000026962"/>
    </source>
</evidence>